<feature type="region of interest" description="Disordered" evidence="3">
    <location>
        <begin position="56"/>
        <end position="83"/>
    </location>
</feature>
<comment type="caution">
    <text evidence="5">The sequence shown here is derived from an EMBL/GenBank/DDBJ whole genome shotgun (WGS) entry which is preliminary data.</text>
</comment>
<dbReference type="GO" id="GO:0030246">
    <property type="term" value="F:carbohydrate binding"/>
    <property type="evidence" value="ECO:0007669"/>
    <property type="project" value="InterPro"/>
</dbReference>
<accession>A0A1E3W8L5</accession>
<name>A0A1E3W8L5_9HYPH</name>
<dbReference type="InterPro" id="IPR036573">
    <property type="entry name" value="CBM_sf_5/12"/>
</dbReference>
<proteinExistence type="predicted"/>
<feature type="coiled-coil region" evidence="2">
    <location>
        <begin position="56"/>
        <end position="83"/>
    </location>
</feature>
<dbReference type="GO" id="GO:0005576">
    <property type="term" value="C:extracellular region"/>
    <property type="evidence" value="ECO:0007669"/>
    <property type="project" value="InterPro"/>
</dbReference>
<evidence type="ECO:0000256" key="1">
    <source>
        <dbReference type="ARBA" id="ARBA00022801"/>
    </source>
</evidence>
<dbReference type="GO" id="GO:0005975">
    <property type="term" value="P:carbohydrate metabolic process"/>
    <property type="evidence" value="ECO:0007669"/>
    <property type="project" value="InterPro"/>
</dbReference>
<dbReference type="AlphaFoldDB" id="A0A1E3W8L5"/>
<dbReference type="InterPro" id="IPR003610">
    <property type="entry name" value="CBM5/12"/>
</dbReference>
<organism evidence="5 6">
    <name type="scientific">Methyloceanibacter marginalis</name>
    <dbReference type="NCBI Taxonomy" id="1774971"/>
    <lineage>
        <taxon>Bacteria</taxon>
        <taxon>Pseudomonadati</taxon>
        <taxon>Pseudomonadota</taxon>
        <taxon>Alphaproteobacteria</taxon>
        <taxon>Hyphomicrobiales</taxon>
        <taxon>Hyphomicrobiaceae</taxon>
        <taxon>Methyloceanibacter</taxon>
    </lineage>
</organism>
<protein>
    <recommendedName>
        <fullName evidence="4">Chitin-binding type-3 domain-containing protein</fullName>
    </recommendedName>
</protein>
<keyword evidence="6" id="KW-1185">Reference proteome</keyword>
<dbReference type="EMBL" id="LPWD01000415">
    <property type="protein sequence ID" value="ODS02080.1"/>
    <property type="molecule type" value="Genomic_DNA"/>
</dbReference>
<dbReference type="GO" id="GO:0004553">
    <property type="term" value="F:hydrolase activity, hydrolyzing O-glycosyl compounds"/>
    <property type="evidence" value="ECO:0007669"/>
    <property type="project" value="InterPro"/>
</dbReference>
<dbReference type="SMART" id="SM00495">
    <property type="entry name" value="ChtBD3"/>
    <property type="match status" value="1"/>
</dbReference>
<sequence length="288" mass="33080">MEMECTVMASAPGTSWLVRLTQEDIEKAIACGHYIAEYAAGDEVRRDERDRMRQCAEERERSAEHIRKEAKRLEDEDREGRRRERKELNFEKVEKLRAAAWSIRGTNYPGYEPRPDGVCRHKVAWLIDQLGGGKMVSGFRHDRSEPGFHAAFEFRSNGKTFVADQDGIWLAEDFPFAKVEGKHLRTRKPDSEPDIRKRETTDGSGHGSIHYQGTWDRERSYSAGQFVTHKGGLWHAEIDSQGCKPGDGALWKLAVKSGDYNNRNMKNHKQHEIDAAWNLHNERKDDAA</sequence>
<evidence type="ECO:0000256" key="3">
    <source>
        <dbReference type="SAM" id="MobiDB-lite"/>
    </source>
</evidence>
<keyword evidence="1" id="KW-0378">Hydrolase</keyword>
<feature type="compositionally biased region" description="Basic and acidic residues" evidence="3">
    <location>
        <begin position="184"/>
        <end position="201"/>
    </location>
</feature>
<evidence type="ECO:0000313" key="6">
    <source>
        <dbReference type="Proteomes" id="UP000095042"/>
    </source>
</evidence>
<dbReference type="Proteomes" id="UP000095042">
    <property type="component" value="Unassembled WGS sequence"/>
</dbReference>
<evidence type="ECO:0000259" key="4">
    <source>
        <dbReference type="SMART" id="SM00495"/>
    </source>
</evidence>
<reference evidence="5 6" key="1">
    <citation type="journal article" date="2016" name="Environ. Microbiol.">
        <title>New Methyloceanibacter diversity from North Sea sediments includes methanotroph containing solely the soluble methane monooxygenase.</title>
        <authorList>
            <person name="Vekeman B."/>
            <person name="Kerckhof F.M."/>
            <person name="Cremers G."/>
            <person name="de Vos P."/>
            <person name="Vandamme P."/>
            <person name="Boon N."/>
            <person name="Op den Camp H.J."/>
            <person name="Heylen K."/>
        </authorList>
    </citation>
    <scope>NUCLEOTIDE SEQUENCE [LARGE SCALE GENOMIC DNA]</scope>
    <source>
        <strain evidence="5 6">R-67177</strain>
    </source>
</reference>
<feature type="domain" description="Chitin-binding type-3" evidence="4">
    <location>
        <begin position="212"/>
        <end position="254"/>
    </location>
</feature>
<evidence type="ECO:0000256" key="2">
    <source>
        <dbReference type="SAM" id="Coils"/>
    </source>
</evidence>
<dbReference type="SUPFAM" id="SSF51055">
    <property type="entry name" value="Carbohydrate binding domain"/>
    <property type="match status" value="1"/>
</dbReference>
<feature type="region of interest" description="Disordered" evidence="3">
    <location>
        <begin position="184"/>
        <end position="211"/>
    </location>
</feature>
<evidence type="ECO:0000313" key="5">
    <source>
        <dbReference type="EMBL" id="ODS02080.1"/>
    </source>
</evidence>
<gene>
    <name evidence="5" type="ORF">AUC71_02410</name>
</gene>
<keyword evidence="2" id="KW-0175">Coiled coil</keyword>